<reference evidence="4" key="1">
    <citation type="journal article" date="2015" name="Nat. Genet.">
        <title>The genome and transcriptome of the zoonotic hookworm Ancylostoma ceylanicum identify infection-specific gene families.</title>
        <authorList>
            <person name="Schwarz E.M."/>
            <person name="Hu Y."/>
            <person name="Antoshechkin I."/>
            <person name="Miller M.M."/>
            <person name="Sternberg P.W."/>
            <person name="Aroian R.V."/>
        </authorList>
    </citation>
    <scope>NUCLEOTIDE SEQUENCE</scope>
    <source>
        <strain evidence="4">HY135</strain>
    </source>
</reference>
<dbReference type="STRING" id="53326.A0A016TJX7"/>
<proteinExistence type="predicted"/>
<dbReference type="SMART" id="SM00198">
    <property type="entry name" value="SCP"/>
    <property type="match status" value="1"/>
</dbReference>
<dbReference type="Pfam" id="PF00188">
    <property type="entry name" value="CAP"/>
    <property type="match status" value="1"/>
</dbReference>
<comment type="caution">
    <text evidence="3">The sequence shown here is derived from an EMBL/GenBank/DDBJ whole genome shotgun (WGS) entry which is preliminary data.</text>
</comment>
<dbReference type="CDD" id="cd05380">
    <property type="entry name" value="CAP_euk"/>
    <property type="match status" value="1"/>
</dbReference>
<sequence length="516" mass="56121">MTLEEWIDMQSVHINMEPHNRQPLQSWSCELEQDAIKALGNDCPSTEPANPSDKAVIFSTDYWQGEDPLTIIQSSLNSYLEQIDNKKLDVLTLGTVSSNPIFTGTDNLLRGYANLVRATNTEIGCAVNICPTTPADPTGRSSLYCILNGKNIQPNEPIYQGTTKITDGCNEVTCPTGYACNNATLICAPGAATTTPPTTSSTISSTSASTSSPTSPTTAPPAATTVTPSPQAQFPTGGGNGGRCSGYANSNWMTDALRDEYLRLHNVRRGLLARGETARQDGKYLPKAANMWKMFYVQQEAPSGSIQTLGGGSGGRCSGYANSNWMTDALRDEYLRLHNVRRGLLARGETARQDGKYLPKAANMWKMKYMCDLEEGAIAYASTCPTSLSEPSSRPGLGENLKTFPATRFTFDTAPKKSVTEWWKVIRSVNYFEKVVVFRPFHDGQPISSFTQMGWATTNELGCSIVKCTSYDVYVGVCRYRPKGNIVNSNVYQVGTPCNMRPSGATTCSTAEGLWS</sequence>
<feature type="compositionally biased region" description="Low complexity" evidence="1">
    <location>
        <begin position="196"/>
        <end position="230"/>
    </location>
</feature>
<evidence type="ECO:0000313" key="3">
    <source>
        <dbReference type="EMBL" id="EYC03294.1"/>
    </source>
</evidence>
<feature type="region of interest" description="Disordered" evidence="1">
    <location>
        <begin position="196"/>
        <end position="242"/>
    </location>
</feature>
<feature type="domain" description="SCP" evidence="2">
    <location>
        <begin position="329"/>
        <end position="488"/>
    </location>
</feature>
<dbReference type="Proteomes" id="UP000024635">
    <property type="component" value="Unassembled WGS sequence"/>
</dbReference>
<dbReference type="AlphaFoldDB" id="A0A016TJX7"/>
<evidence type="ECO:0000313" key="4">
    <source>
        <dbReference type="Proteomes" id="UP000024635"/>
    </source>
</evidence>
<organism evidence="3 4">
    <name type="scientific">Ancylostoma ceylanicum</name>
    <dbReference type="NCBI Taxonomy" id="53326"/>
    <lineage>
        <taxon>Eukaryota</taxon>
        <taxon>Metazoa</taxon>
        <taxon>Ecdysozoa</taxon>
        <taxon>Nematoda</taxon>
        <taxon>Chromadorea</taxon>
        <taxon>Rhabditida</taxon>
        <taxon>Rhabditina</taxon>
        <taxon>Rhabditomorpha</taxon>
        <taxon>Strongyloidea</taxon>
        <taxon>Ancylostomatidae</taxon>
        <taxon>Ancylostomatinae</taxon>
        <taxon>Ancylostoma</taxon>
    </lineage>
</organism>
<dbReference type="PANTHER" id="PTHR10334">
    <property type="entry name" value="CYSTEINE-RICH SECRETORY PROTEIN-RELATED"/>
    <property type="match status" value="1"/>
</dbReference>
<evidence type="ECO:0000256" key="1">
    <source>
        <dbReference type="SAM" id="MobiDB-lite"/>
    </source>
</evidence>
<dbReference type="SUPFAM" id="SSF55797">
    <property type="entry name" value="PR-1-like"/>
    <property type="match status" value="3"/>
</dbReference>
<accession>A0A016TJX7</accession>
<dbReference type="Gene3D" id="3.40.33.10">
    <property type="entry name" value="CAP"/>
    <property type="match status" value="3"/>
</dbReference>
<dbReference type="EMBL" id="JARK01001431">
    <property type="protein sequence ID" value="EYC03294.1"/>
    <property type="molecule type" value="Genomic_DNA"/>
</dbReference>
<dbReference type="InterPro" id="IPR035940">
    <property type="entry name" value="CAP_sf"/>
</dbReference>
<name>A0A016TJX7_9BILA</name>
<dbReference type="InterPro" id="IPR014044">
    <property type="entry name" value="CAP_dom"/>
</dbReference>
<gene>
    <name evidence="3" type="primary">Acey_s0095.g2855</name>
    <name evidence="3" type="synonym">ASP-s0095.g2855</name>
    <name evidence="3" type="ORF">Y032_0095g2855</name>
</gene>
<dbReference type="InterPro" id="IPR001283">
    <property type="entry name" value="CRISP-related"/>
</dbReference>
<evidence type="ECO:0000259" key="2">
    <source>
        <dbReference type="SMART" id="SM00198"/>
    </source>
</evidence>
<keyword evidence="4" id="KW-1185">Reference proteome</keyword>
<protein>
    <recommendedName>
        <fullName evidence="2">SCP domain-containing protein</fullName>
    </recommendedName>
</protein>
<dbReference type="OrthoDB" id="5874910at2759"/>